<dbReference type="Proteomes" id="UP000178121">
    <property type="component" value="Unassembled WGS sequence"/>
</dbReference>
<reference evidence="1 2" key="1">
    <citation type="journal article" date="2016" name="Nat. Commun.">
        <title>Thousands of microbial genomes shed light on interconnected biogeochemical processes in an aquifer system.</title>
        <authorList>
            <person name="Anantharaman K."/>
            <person name="Brown C.T."/>
            <person name="Hug L.A."/>
            <person name="Sharon I."/>
            <person name="Castelle C.J."/>
            <person name="Probst A.J."/>
            <person name="Thomas B.C."/>
            <person name="Singh A."/>
            <person name="Wilkins M.J."/>
            <person name="Karaoz U."/>
            <person name="Brodie E.L."/>
            <person name="Williams K.H."/>
            <person name="Hubbard S.S."/>
            <person name="Banfield J.F."/>
        </authorList>
    </citation>
    <scope>NUCLEOTIDE SEQUENCE [LARGE SCALE GENOMIC DNA]</scope>
</reference>
<evidence type="ECO:0000313" key="1">
    <source>
        <dbReference type="EMBL" id="OHA21460.1"/>
    </source>
</evidence>
<proteinExistence type="predicted"/>
<comment type="caution">
    <text evidence="1">The sequence shown here is derived from an EMBL/GenBank/DDBJ whole genome shotgun (WGS) entry which is preliminary data.</text>
</comment>
<sequence length="223" mass="26016">MEIDASKQLNLHWKTLPETTKKAFEFLSTQKWIGKSGWYLAGGTALALQTGVRKSVDLDFFTTERKFDVKVLLENFVGYEDWKATVEENNTLYGELFKAKVSFIAYPFFIPKQKYLQYGSINILQPIDIAVMKIVAISQRGKKRDFFDLYWCAHNLEPLLEIIKRLPEQYPSVAHNYNHILKAIVYFDDAESDPDPEVNPDVNWKKVKEFFNKEIPRILNILI</sequence>
<evidence type="ECO:0008006" key="3">
    <source>
        <dbReference type="Google" id="ProtNLM"/>
    </source>
</evidence>
<accession>A0A1G2MC22</accession>
<dbReference type="Pfam" id="PF08843">
    <property type="entry name" value="AbiEii"/>
    <property type="match status" value="2"/>
</dbReference>
<dbReference type="EMBL" id="MHRI01000008">
    <property type="protein sequence ID" value="OHA21460.1"/>
    <property type="molecule type" value="Genomic_DNA"/>
</dbReference>
<organism evidence="1 2">
    <name type="scientific">Candidatus Taylorbacteria bacterium RIFCSPHIGHO2_01_FULL_51_15</name>
    <dbReference type="NCBI Taxonomy" id="1802304"/>
    <lineage>
        <taxon>Bacteria</taxon>
        <taxon>Candidatus Tayloriibacteriota</taxon>
    </lineage>
</organism>
<name>A0A1G2MC22_9BACT</name>
<dbReference type="InterPro" id="IPR014942">
    <property type="entry name" value="AbiEii"/>
</dbReference>
<protein>
    <recommendedName>
        <fullName evidence="3">Nucleotidyl transferase AbiEii/AbiGii toxin family protein</fullName>
    </recommendedName>
</protein>
<gene>
    <name evidence="1" type="ORF">A2849_03305</name>
</gene>
<evidence type="ECO:0000313" key="2">
    <source>
        <dbReference type="Proteomes" id="UP000178121"/>
    </source>
</evidence>
<dbReference type="AlphaFoldDB" id="A0A1G2MC22"/>